<evidence type="ECO:0000313" key="2">
    <source>
        <dbReference type="Proteomes" id="UP000887581"/>
    </source>
</evidence>
<sequence length="148" mass="17352">MKSKLDTESITTITRNKRESWYKANRMRNQEGMNADSSERDEEAVVTTDGHGIDQKVITGECFRELKAGFRRASEQQQDSEGRVAEWKVHRRQCKDEGYKKWKERCRSLMFRKRDWFGIEKGVSQRSSPREGTPRSTHPKIVLSNLPM</sequence>
<feature type="region of interest" description="Disordered" evidence="1">
    <location>
        <begin position="121"/>
        <end position="148"/>
    </location>
</feature>
<dbReference type="AlphaFoldDB" id="A0A915PHT7"/>
<dbReference type="WBParaSite" id="sdigi.contig117.g4677.t1">
    <property type="protein sequence ID" value="sdigi.contig117.g4677.t1"/>
    <property type="gene ID" value="sdigi.contig117.g4677"/>
</dbReference>
<name>A0A915PHT7_9BILA</name>
<accession>A0A915PHT7</accession>
<evidence type="ECO:0000313" key="3">
    <source>
        <dbReference type="WBParaSite" id="sdigi.contig117.g4677.t1"/>
    </source>
</evidence>
<dbReference type="Proteomes" id="UP000887581">
    <property type="component" value="Unplaced"/>
</dbReference>
<evidence type="ECO:0000256" key="1">
    <source>
        <dbReference type="SAM" id="MobiDB-lite"/>
    </source>
</evidence>
<feature type="region of interest" description="Disordered" evidence="1">
    <location>
        <begin position="28"/>
        <end position="51"/>
    </location>
</feature>
<reference evidence="3" key="1">
    <citation type="submission" date="2022-11" db="UniProtKB">
        <authorList>
            <consortium name="WormBaseParasite"/>
        </authorList>
    </citation>
    <scope>IDENTIFICATION</scope>
</reference>
<protein>
    <submittedName>
        <fullName evidence="3">Uncharacterized protein</fullName>
    </submittedName>
</protein>
<organism evidence="2 3">
    <name type="scientific">Setaria digitata</name>
    <dbReference type="NCBI Taxonomy" id="48799"/>
    <lineage>
        <taxon>Eukaryota</taxon>
        <taxon>Metazoa</taxon>
        <taxon>Ecdysozoa</taxon>
        <taxon>Nematoda</taxon>
        <taxon>Chromadorea</taxon>
        <taxon>Rhabditida</taxon>
        <taxon>Spirurina</taxon>
        <taxon>Spiruromorpha</taxon>
        <taxon>Filarioidea</taxon>
        <taxon>Setariidae</taxon>
        <taxon>Setaria</taxon>
    </lineage>
</organism>
<proteinExistence type="predicted"/>
<keyword evidence="2" id="KW-1185">Reference proteome</keyword>